<evidence type="ECO:0000313" key="2">
    <source>
        <dbReference type="EMBL" id="KAF4473697.1"/>
    </source>
</evidence>
<protein>
    <submittedName>
        <fullName evidence="2">Uncharacterized protein</fullName>
    </submittedName>
</protein>
<proteinExistence type="predicted"/>
<dbReference type="GeneID" id="43610924"/>
<dbReference type="RefSeq" id="XP_031876748.1">
    <property type="nucleotide sequence ID" value="XM_032026790.1"/>
</dbReference>
<dbReference type="Proteomes" id="UP000011096">
    <property type="component" value="Unassembled WGS sequence"/>
</dbReference>
<comment type="caution">
    <text evidence="2">The sequence shown here is derived from an EMBL/GenBank/DDBJ whole genome shotgun (WGS) entry which is preliminary data.</text>
</comment>
<evidence type="ECO:0000256" key="1">
    <source>
        <dbReference type="SAM" id="MobiDB-lite"/>
    </source>
</evidence>
<dbReference type="InParanoid" id="A0A7J6ID69"/>
<name>A0A7J6ID69_COLFN</name>
<evidence type="ECO:0000313" key="3">
    <source>
        <dbReference type="Proteomes" id="UP000011096"/>
    </source>
</evidence>
<reference evidence="2 3" key="2">
    <citation type="submission" date="2020-04" db="EMBL/GenBank/DDBJ databases">
        <title>Genome sequencing and assembly of multiple isolates from the Colletotrichum gloeosporioides species complex.</title>
        <authorList>
            <person name="Gan P."/>
            <person name="Shirasu K."/>
        </authorList>
    </citation>
    <scope>NUCLEOTIDE SEQUENCE [LARGE SCALE GENOMIC DNA]</scope>
    <source>
        <strain evidence="2 3">Nara gc5</strain>
    </source>
</reference>
<dbReference type="OrthoDB" id="4825882at2759"/>
<organism evidence="2 3">
    <name type="scientific">Colletotrichum fructicola (strain Nara gc5)</name>
    <name type="common">Anthracnose fungus</name>
    <name type="synonym">Colletotrichum gloeosporioides (strain Nara gc5)</name>
    <dbReference type="NCBI Taxonomy" id="1213859"/>
    <lineage>
        <taxon>Eukaryota</taxon>
        <taxon>Fungi</taxon>
        <taxon>Dikarya</taxon>
        <taxon>Ascomycota</taxon>
        <taxon>Pezizomycotina</taxon>
        <taxon>Sordariomycetes</taxon>
        <taxon>Hypocreomycetidae</taxon>
        <taxon>Glomerellales</taxon>
        <taxon>Glomerellaceae</taxon>
        <taxon>Colletotrichum</taxon>
        <taxon>Colletotrichum gloeosporioides species complex</taxon>
    </lineage>
</organism>
<gene>
    <name evidence="2" type="ORF">CGGC5_v017338</name>
</gene>
<accession>A0A7J6ID69</accession>
<dbReference type="AlphaFoldDB" id="A0A7J6ID69"/>
<sequence length="215" mass="24515">MFAPYRSLFLDPAWRSEHLHAPAKSASAPPRLSRSTTDLPDDSACSRQTHAGKASGRPFPSRENAGGGGQPSRVADADLDRFFETDRSTIHTATQRQYSRYARAPRLAKQGHFQRYRDEEERLLETVELSAWCPQVAHRDVDCDECRSSCDTSPPSWLLVEERPDSPVDDWAEFWCQDSRQAYDAILCALRASIELLRSFLSRGRRWLSQAREPF</sequence>
<dbReference type="EMBL" id="ANPB02000012">
    <property type="protein sequence ID" value="KAF4473697.1"/>
    <property type="molecule type" value="Genomic_DNA"/>
</dbReference>
<reference evidence="2 3" key="1">
    <citation type="submission" date="2012-08" db="EMBL/GenBank/DDBJ databases">
        <authorList>
            <person name="Gan P.H.P."/>
            <person name="Ikeda K."/>
            <person name="Irieda H."/>
            <person name="Narusaka M."/>
            <person name="O'Connell R.J."/>
            <person name="Narusaka Y."/>
            <person name="Takano Y."/>
            <person name="Kubo Y."/>
            <person name="Shirasu K."/>
        </authorList>
    </citation>
    <scope>NUCLEOTIDE SEQUENCE [LARGE SCALE GENOMIC DNA]</scope>
    <source>
        <strain evidence="2 3">Nara gc5</strain>
    </source>
</reference>
<feature type="region of interest" description="Disordered" evidence="1">
    <location>
        <begin position="20"/>
        <end position="74"/>
    </location>
</feature>
<keyword evidence="3" id="KW-1185">Reference proteome</keyword>